<sequence>MAQWYLRDEDGAYLRLTTDGVPSVWAEGILSLIQLRVHEQGVEPVNDRKSIKHHMIKKANRQHSRIAGPDSRVHKPSAQSLRKHARDGRKWNKDYGAMLAAGRIPDKLADLADGSIRNLGPDLSDSEQTRTNDTGKSSRQLLAMQRPVDEAGTGQGKQSAKRRGVPADDGHQTTAGSCEDAGENVETQTKAGQSQGSPKRRRVQESAPQSSQRVMQDCPVTESHTDAAEVAGRRPVLAKDPTGEKGQKEKQLIAANLCAADKGQDAASPSTIEHEQQPSIVVTAEMARAAVAKRKSVAISGKELAQLGLSSSSSNEDPDAAKLFWARLF</sequence>
<evidence type="ECO:0000256" key="1">
    <source>
        <dbReference type="SAM" id="MobiDB-lite"/>
    </source>
</evidence>
<reference evidence="2 3" key="1">
    <citation type="submission" date="2024-06" db="EMBL/GenBank/DDBJ databases">
        <authorList>
            <person name="Kraege A."/>
            <person name="Thomma B."/>
        </authorList>
    </citation>
    <scope>NUCLEOTIDE SEQUENCE [LARGE SCALE GENOMIC DNA]</scope>
</reference>
<feature type="region of interest" description="Disordered" evidence="1">
    <location>
        <begin position="59"/>
        <end position="89"/>
    </location>
</feature>
<organism evidence="2 3">
    <name type="scientific">Coccomyxa viridis</name>
    <dbReference type="NCBI Taxonomy" id="1274662"/>
    <lineage>
        <taxon>Eukaryota</taxon>
        <taxon>Viridiplantae</taxon>
        <taxon>Chlorophyta</taxon>
        <taxon>core chlorophytes</taxon>
        <taxon>Trebouxiophyceae</taxon>
        <taxon>Trebouxiophyceae incertae sedis</taxon>
        <taxon>Coccomyxaceae</taxon>
        <taxon>Coccomyxa</taxon>
    </lineage>
</organism>
<evidence type="ECO:0000313" key="3">
    <source>
        <dbReference type="Proteomes" id="UP001497392"/>
    </source>
</evidence>
<dbReference type="Proteomes" id="UP001497392">
    <property type="component" value="Unassembled WGS sequence"/>
</dbReference>
<keyword evidence="3" id="KW-1185">Reference proteome</keyword>
<feature type="compositionally biased region" description="Polar residues" evidence="1">
    <location>
        <begin position="129"/>
        <end position="140"/>
    </location>
</feature>
<name>A0ABP1G2H0_9CHLO</name>
<proteinExistence type="predicted"/>
<feature type="region of interest" description="Disordered" evidence="1">
    <location>
        <begin position="118"/>
        <end position="248"/>
    </location>
</feature>
<evidence type="ECO:0000313" key="2">
    <source>
        <dbReference type="EMBL" id="CAL5225464.1"/>
    </source>
</evidence>
<protein>
    <submittedName>
        <fullName evidence="2">G8285 protein</fullName>
    </submittedName>
</protein>
<dbReference type="EMBL" id="CAXHTA020000012">
    <property type="protein sequence ID" value="CAL5225464.1"/>
    <property type="molecule type" value="Genomic_DNA"/>
</dbReference>
<gene>
    <name evidence="2" type="primary">g8285</name>
    <name evidence="2" type="ORF">VP750_LOCUS7123</name>
</gene>
<feature type="compositionally biased region" description="Polar residues" evidence="1">
    <location>
        <begin position="185"/>
        <end position="197"/>
    </location>
</feature>
<comment type="caution">
    <text evidence="2">The sequence shown here is derived from an EMBL/GenBank/DDBJ whole genome shotgun (WGS) entry which is preliminary data.</text>
</comment>
<accession>A0ABP1G2H0</accession>